<keyword evidence="3" id="KW-0539">Nucleus</keyword>
<evidence type="ECO:0000313" key="6">
    <source>
        <dbReference type="Proteomes" id="UP000015354"/>
    </source>
</evidence>
<dbReference type="AlphaFoldDB" id="S9TT64"/>
<feature type="compositionally biased region" description="Basic and acidic residues" evidence="4">
    <location>
        <begin position="598"/>
        <end position="615"/>
    </location>
</feature>
<dbReference type="GO" id="GO:0032040">
    <property type="term" value="C:small-subunit processome"/>
    <property type="evidence" value="ECO:0007669"/>
    <property type="project" value="InterPro"/>
</dbReference>
<evidence type="ECO:0000256" key="4">
    <source>
        <dbReference type="SAM" id="MobiDB-lite"/>
    </source>
</evidence>
<evidence type="ECO:0000256" key="2">
    <source>
        <dbReference type="ARBA" id="ARBA00022553"/>
    </source>
</evidence>
<dbReference type="Pfam" id="PF04615">
    <property type="entry name" value="Utp14"/>
    <property type="match status" value="1"/>
</dbReference>
<keyword evidence="6" id="KW-1185">Reference proteome</keyword>
<keyword evidence="2" id="KW-0597">Phosphoprotein</keyword>
<organism evidence="5 6">
    <name type="scientific">Strigomonas culicis</name>
    <dbReference type="NCBI Taxonomy" id="28005"/>
    <lineage>
        <taxon>Eukaryota</taxon>
        <taxon>Discoba</taxon>
        <taxon>Euglenozoa</taxon>
        <taxon>Kinetoplastea</taxon>
        <taxon>Metakinetoplastina</taxon>
        <taxon>Trypanosomatida</taxon>
        <taxon>Trypanosomatidae</taxon>
        <taxon>Strigomonadinae</taxon>
        <taxon>Strigomonas</taxon>
    </lineage>
</organism>
<reference evidence="5 6" key="1">
    <citation type="journal article" date="2013" name="PLoS ONE">
        <title>Predicting the Proteins of Angomonas deanei, Strigomonas culicis and Their Respective Endosymbionts Reveals New Aspects of the Trypanosomatidae Family.</title>
        <authorList>
            <person name="Motta M.C."/>
            <person name="Martins A.C."/>
            <person name="de Souza S.S."/>
            <person name="Catta-Preta C.M."/>
            <person name="Silva R."/>
            <person name="Klein C.C."/>
            <person name="de Almeida L.G."/>
            <person name="de Lima Cunha O."/>
            <person name="Ciapina L.P."/>
            <person name="Brocchi M."/>
            <person name="Colabardini A.C."/>
            <person name="de Araujo Lima B."/>
            <person name="Machado C.R."/>
            <person name="de Almeida Soares C.M."/>
            <person name="Probst C.M."/>
            <person name="de Menezes C.B."/>
            <person name="Thompson C.E."/>
            <person name="Bartholomeu D.C."/>
            <person name="Gradia D.F."/>
            <person name="Pavoni D.P."/>
            <person name="Grisard E.C."/>
            <person name="Fantinatti-Garboggini F."/>
            <person name="Marchini F.K."/>
            <person name="Rodrigues-Luiz G.F."/>
            <person name="Wagner G."/>
            <person name="Goldman G.H."/>
            <person name="Fietto J.L."/>
            <person name="Elias M.C."/>
            <person name="Goldman M.H."/>
            <person name="Sagot M.F."/>
            <person name="Pereira M."/>
            <person name="Stoco P.H."/>
            <person name="de Mendonca-Neto R.P."/>
            <person name="Teixeira S.M."/>
            <person name="Maciel T.E."/>
            <person name="de Oliveira Mendes T.A."/>
            <person name="Urmenyi T.P."/>
            <person name="de Souza W."/>
            <person name="Schenkman S."/>
            <person name="de Vasconcelos A.T."/>
        </authorList>
    </citation>
    <scope>NUCLEOTIDE SEQUENCE [LARGE SCALE GENOMIC DNA]</scope>
</reference>
<evidence type="ECO:0000256" key="3">
    <source>
        <dbReference type="ARBA" id="ARBA00023242"/>
    </source>
</evidence>
<feature type="region of interest" description="Disordered" evidence="4">
    <location>
        <begin position="1"/>
        <end position="38"/>
    </location>
</feature>
<evidence type="ECO:0000313" key="5">
    <source>
        <dbReference type="EMBL" id="EPY19769.1"/>
    </source>
</evidence>
<feature type="compositionally biased region" description="Basic residues" evidence="4">
    <location>
        <begin position="861"/>
        <end position="876"/>
    </location>
</feature>
<dbReference type="PANTHER" id="PTHR14150">
    <property type="entry name" value="U3 SMALL NUCLEOLAR RNA-ASSOCIATED PROTEIN 14"/>
    <property type="match status" value="1"/>
</dbReference>
<evidence type="ECO:0000256" key="1">
    <source>
        <dbReference type="ARBA" id="ARBA00004604"/>
    </source>
</evidence>
<dbReference type="Proteomes" id="UP000015354">
    <property type="component" value="Unassembled WGS sequence"/>
</dbReference>
<protein>
    <submittedName>
        <fullName evidence="5">U3 small nucleolar RNA-associated protein 14</fullName>
    </submittedName>
</protein>
<feature type="region of interest" description="Disordered" evidence="4">
    <location>
        <begin position="551"/>
        <end position="699"/>
    </location>
</feature>
<dbReference type="OrthoDB" id="277439at2759"/>
<dbReference type="EMBL" id="ATMH01009302">
    <property type="protein sequence ID" value="EPY19769.1"/>
    <property type="molecule type" value="Genomic_DNA"/>
</dbReference>
<gene>
    <name evidence="5" type="ORF">STCU_09302</name>
</gene>
<comment type="caution">
    <text evidence="5">The sequence shown here is derived from an EMBL/GenBank/DDBJ whole genome shotgun (WGS) entry which is preliminary data.</text>
</comment>
<dbReference type="GO" id="GO:0006364">
    <property type="term" value="P:rRNA processing"/>
    <property type="evidence" value="ECO:0007669"/>
    <property type="project" value="InterPro"/>
</dbReference>
<feature type="compositionally biased region" description="Acidic residues" evidence="4">
    <location>
        <begin position="89"/>
        <end position="101"/>
    </location>
</feature>
<dbReference type="InterPro" id="IPR006709">
    <property type="entry name" value="SSU_processome_Utp14"/>
</dbReference>
<comment type="subcellular location">
    <subcellularLocation>
        <location evidence="1">Nucleus</location>
        <location evidence="1">Nucleolus</location>
    </subcellularLocation>
</comment>
<feature type="compositionally biased region" description="Basic and acidic residues" evidence="4">
    <location>
        <begin position="58"/>
        <end position="83"/>
    </location>
</feature>
<sequence length="876" mass="99666">MVKKMKKSKKREDAIQKPGKLMLNNPLIPPELDEDIDDDLAFDSDDEKLYGHFFNKSAPKEDKRKKTSKRGEDIALHQLDHVDNFSSGGEEEGSDNEEFIDLSDMMDMNIKEERKKKKKKTQVRQTEDGSLVAKKRRTANVTDEAESIYGMSESGVDGTADSYGSAMLNYMGGADADGTDDQGPVSARLRHTLRNKHNVIAMDEDDHVKDRLDRKEVRSLVEENMKKYKPLLHELSTSKHVQFPMKPPGSVATARSTGGLVAAAEQRFQNASPKEKSNSTAVHLASKMDALLTKLEKKPREELNGNQFGEVVEFDQHGENDEADGEEAAPTTGYMSKLKSMLAIENSRRKRFKKIKSKTYRRILRKEKEREKEKKQKAFELLHPELARQKMTEKLLKARAEERVTQKHKNTSAWVKHAKRFVQYDENAKDAVNEQLMLHQQLMQKMEDDAGEEYYNTYAEDERSNASSEEEERVVDELLADSSKGNTGKVTSVLWKAIEGEASEEAEGSAASPIAKARAELKEMKFMKQSKERREKEMREDVDHLAEDIRRYQQDPNATFEGDEDIVGDSEATNTFTGRRKFAAAKKDATNIVQQRQKGIDAERLAKMDHARDPSGQDPQTASDDGDEELDRESEKHTHRSTTDAADPKGTFAGDRAGRRSTSNRITILPSSRVAPKRHRDEEAEAEANSLPEKEEDADNLQAHQDYLVSRAFAHDDIDEDFVKQKNTQVETIMKPEDVNDNLPGWGEWGGEDPKLNRRHQERLAHSNTQRDIEKTFLMKSRADAALSHVIINHDGVELVPDRMTLHMVPRPFSNPEEFARSMRQPTGPEWSSSLSFKESIQPRVEVRQGNAVEPLDISLRRKVTKTKRRKTERTK</sequence>
<feature type="region of interest" description="Disordered" evidence="4">
    <location>
        <begin position="459"/>
        <end position="480"/>
    </location>
</feature>
<feature type="region of interest" description="Disordered" evidence="4">
    <location>
        <begin position="820"/>
        <end position="876"/>
    </location>
</feature>
<feature type="region of interest" description="Disordered" evidence="4">
    <location>
        <begin position="51"/>
        <end position="139"/>
    </location>
</feature>
<accession>S9TT64</accession>
<name>S9TT64_9TRYP</name>
<proteinExistence type="predicted"/>
<dbReference type="PANTHER" id="PTHR14150:SF12">
    <property type="entry name" value="U3 SMALL NUCLEOLAR RNA-ASSOCIATED PROTEIN 14 HOMOLOG A"/>
    <property type="match status" value="1"/>
</dbReference>
<feature type="compositionally biased region" description="Polar residues" evidence="4">
    <location>
        <begin position="830"/>
        <end position="839"/>
    </location>
</feature>
<feature type="compositionally biased region" description="Polar residues" evidence="4">
    <location>
        <begin position="660"/>
        <end position="670"/>
    </location>
</feature>